<evidence type="ECO:0000313" key="13">
    <source>
        <dbReference type="Proteomes" id="UP000033123"/>
    </source>
</evidence>
<dbReference type="KEGG" id="msj:MSSAC_1986"/>
<name>A0A0E3LD34_9EURY</name>
<dbReference type="GO" id="GO:0003700">
    <property type="term" value="F:DNA-binding transcription factor activity"/>
    <property type="evidence" value="ECO:0007669"/>
    <property type="project" value="UniProtKB-UniRule"/>
</dbReference>
<dbReference type="SUPFAM" id="SSF55021">
    <property type="entry name" value="ACT-like"/>
    <property type="match status" value="1"/>
</dbReference>
<keyword evidence="4" id="KW-0533">Nickel</keyword>
<keyword evidence="7 9" id="KW-0238">DNA-binding</keyword>
<dbReference type="Pfam" id="PF08753">
    <property type="entry name" value="NikR_C"/>
    <property type="match status" value="1"/>
</dbReference>
<dbReference type="InterPro" id="IPR050192">
    <property type="entry name" value="CopG/NikR_regulator"/>
</dbReference>
<evidence type="ECO:0000256" key="5">
    <source>
        <dbReference type="ARBA" id="ARBA00022723"/>
    </source>
</evidence>
<evidence type="ECO:0000256" key="6">
    <source>
        <dbReference type="ARBA" id="ARBA00023015"/>
    </source>
</evidence>
<organism evidence="12 13">
    <name type="scientific">Methanosarcina siciliae C2J</name>
    <dbReference type="NCBI Taxonomy" id="1434118"/>
    <lineage>
        <taxon>Archaea</taxon>
        <taxon>Methanobacteriati</taxon>
        <taxon>Methanobacteriota</taxon>
        <taxon>Stenosarchaea group</taxon>
        <taxon>Methanomicrobia</taxon>
        <taxon>Methanosarcinales</taxon>
        <taxon>Methanosarcinaceae</taxon>
        <taxon>Methanosarcina</taxon>
    </lineage>
</organism>
<dbReference type="Gene3D" id="3.30.70.1150">
    <property type="entry name" value="ACT-like. Chain A, domain 2"/>
    <property type="match status" value="1"/>
</dbReference>
<dbReference type="Pfam" id="PF01402">
    <property type="entry name" value="RHH_1"/>
    <property type="match status" value="1"/>
</dbReference>
<dbReference type="GO" id="GO:0003677">
    <property type="term" value="F:DNA binding"/>
    <property type="evidence" value="ECO:0007669"/>
    <property type="project" value="UniProtKB-KW"/>
</dbReference>
<dbReference type="InterPro" id="IPR027271">
    <property type="entry name" value="Acetolactate_synth/TF_NikR_C"/>
</dbReference>
<dbReference type="GO" id="GO:0010045">
    <property type="term" value="P:response to nickel cation"/>
    <property type="evidence" value="ECO:0007669"/>
    <property type="project" value="InterPro"/>
</dbReference>
<evidence type="ECO:0000256" key="2">
    <source>
        <dbReference type="ARBA" id="ARBA00002339"/>
    </source>
</evidence>
<dbReference type="Gene3D" id="1.10.1220.10">
    <property type="entry name" value="Met repressor-like"/>
    <property type="match status" value="1"/>
</dbReference>
<dbReference type="InterPro" id="IPR010985">
    <property type="entry name" value="Ribbon_hlx_hlx"/>
</dbReference>
<dbReference type="InterPro" id="IPR022988">
    <property type="entry name" value="Ni_resp_reg_NikR"/>
</dbReference>
<dbReference type="InterPro" id="IPR045865">
    <property type="entry name" value="ACT-like_dom_sf"/>
</dbReference>
<evidence type="ECO:0000313" key="12">
    <source>
        <dbReference type="EMBL" id="AKB36576.1"/>
    </source>
</evidence>
<comment type="similarity">
    <text evidence="3 9">Belongs to the transcriptional regulatory CopG/NikR family.</text>
</comment>
<dbReference type="NCBIfam" id="NF002169">
    <property type="entry name" value="PRK01002.1"/>
    <property type="match status" value="1"/>
</dbReference>
<dbReference type="HAMAP" id="MF_00476">
    <property type="entry name" value="NikR"/>
    <property type="match status" value="1"/>
</dbReference>
<dbReference type="PANTHER" id="PTHR34719:SF2">
    <property type="entry name" value="NICKEL-RESPONSIVE REGULATOR"/>
    <property type="match status" value="1"/>
</dbReference>
<dbReference type="NCBIfam" id="NF003381">
    <property type="entry name" value="PRK04460.1"/>
    <property type="match status" value="1"/>
</dbReference>
<dbReference type="HOGENOM" id="CLU_113319_1_2_2"/>
<evidence type="ECO:0000256" key="1">
    <source>
        <dbReference type="ARBA" id="ARBA00001967"/>
    </source>
</evidence>
<reference evidence="12 13" key="1">
    <citation type="submission" date="2014-07" db="EMBL/GenBank/DDBJ databases">
        <title>Methanogenic archaea and the global carbon cycle.</title>
        <authorList>
            <person name="Henriksen J.R."/>
            <person name="Luke J."/>
            <person name="Reinhart S."/>
            <person name="Benedict M.N."/>
            <person name="Youngblut N.D."/>
            <person name="Metcalf M.E."/>
            <person name="Whitaker R.J."/>
            <person name="Metcalf W.W."/>
        </authorList>
    </citation>
    <scope>NUCLEOTIDE SEQUENCE [LARGE SCALE GENOMIC DNA]</scope>
    <source>
        <strain evidence="12 13">C2J</strain>
    </source>
</reference>
<evidence type="ECO:0000256" key="8">
    <source>
        <dbReference type="ARBA" id="ARBA00023163"/>
    </source>
</evidence>
<protein>
    <recommendedName>
        <fullName evidence="9">Putative nickel-responsive regulator</fullName>
    </recommendedName>
</protein>
<keyword evidence="6 9" id="KW-0805">Transcription regulation</keyword>
<accession>A0A0E3LD34</accession>
<dbReference type="PATRIC" id="fig|1434118.4.peg.2531"/>
<dbReference type="RefSeq" id="WP_048172843.1">
    <property type="nucleotide sequence ID" value="NZ_CP009508.1"/>
</dbReference>
<evidence type="ECO:0000256" key="7">
    <source>
        <dbReference type="ARBA" id="ARBA00023125"/>
    </source>
</evidence>
<dbReference type="NCBIfam" id="NF002815">
    <property type="entry name" value="PRK02967.1"/>
    <property type="match status" value="1"/>
</dbReference>
<keyword evidence="8 9" id="KW-0804">Transcription</keyword>
<feature type="domain" description="Ribbon-helix-helix protein CopG" evidence="10">
    <location>
        <begin position="6"/>
        <end position="46"/>
    </location>
</feature>
<evidence type="ECO:0000256" key="3">
    <source>
        <dbReference type="ARBA" id="ARBA00008478"/>
    </source>
</evidence>
<proteinExistence type="inferred from homology"/>
<comment type="cofactor">
    <cofactor evidence="1">
        <name>Ni(2+)</name>
        <dbReference type="ChEBI" id="CHEBI:49786"/>
    </cofactor>
</comment>
<evidence type="ECO:0000259" key="10">
    <source>
        <dbReference type="Pfam" id="PF01402"/>
    </source>
</evidence>
<dbReference type="CDD" id="cd22231">
    <property type="entry name" value="RHH_NikR_HicB-like"/>
    <property type="match status" value="1"/>
</dbReference>
<dbReference type="GO" id="GO:0016151">
    <property type="term" value="F:nickel cation binding"/>
    <property type="evidence" value="ECO:0007669"/>
    <property type="project" value="UniProtKB-UniRule"/>
</dbReference>
<gene>
    <name evidence="12" type="ORF">MSSAC_1986</name>
</gene>
<comment type="caution">
    <text evidence="9">Lacks conserved residue(s) required for the propagation of feature annotation.</text>
</comment>
<feature type="domain" description="Transcription factor NikR nickel binding C-terminal" evidence="11">
    <location>
        <begin position="58"/>
        <end position="134"/>
    </location>
</feature>
<dbReference type="Proteomes" id="UP000033123">
    <property type="component" value="Chromosome"/>
</dbReference>
<dbReference type="InterPro" id="IPR002145">
    <property type="entry name" value="CopG"/>
</dbReference>
<dbReference type="SUPFAM" id="SSF47598">
    <property type="entry name" value="Ribbon-helix-helix"/>
    <property type="match status" value="1"/>
</dbReference>
<dbReference type="PANTHER" id="PTHR34719">
    <property type="entry name" value="NICKEL-RESPONSIVE REGULATOR"/>
    <property type="match status" value="1"/>
</dbReference>
<keyword evidence="5" id="KW-0479">Metal-binding</keyword>
<evidence type="ECO:0000256" key="4">
    <source>
        <dbReference type="ARBA" id="ARBA00022596"/>
    </source>
</evidence>
<dbReference type="GeneID" id="24861293"/>
<dbReference type="EMBL" id="CP009508">
    <property type="protein sequence ID" value="AKB36576.1"/>
    <property type="molecule type" value="Genomic_DNA"/>
</dbReference>
<dbReference type="InterPro" id="IPR014864">
    <property type="entry name" value="TF_NikR_Ni-bd_C"/>
</dbReference>
<sequence>MEAELMRIGVSIPDALLNQFDEIIKKRDSSSRSEAIRDALISYITYYEWMEDIKGRRVGTIAVIYDHKKSGLSNAIINVQHHYSHLIKYSVHMYLDTDDCFELIVLDGSGQEITDLAGSIISLKGVKFSKLTTVDPNKKI</sequence>
<evidence type="ECO:0000259" key="11">
    <source>
        <dbReference type="Pfam" id="PF08753"/>
    </source>
</evidence>
<dbReference type="AlphaFoldDB" id="A0A0E3LD34"/>
<comment type="function">
    <text evidence="2 9">Transcriptional regulator.</text>
</comment>
<dbReference type="InterPro" id="IPR013321">
    <property type="entry name" value="Arc_rbn_hlx_hlx"/>
</dbReference>
<evidence type="ECO:0000256" key="9">
    <source>
        <dbReference type="HAMAP-Rule" id="MF_00476"/>
    </source>
</evidence>